<reference evidence="2 3" key="1">
    <citation type="journal article" date="2021" name="Nat. Commun.">
        <title>Genetic determinants of endophytism in the Arabidopsis root mycobiome.</title>
        <authorList>
            <person name="Mesny F."/>
            <person name="Miyauchi S."/>
            <person name="Thiergart T."/>
            <person name="Pickel B."/>
            <person name="Atanasova L."/>
            <person name="Karlsson M."/>
            <person name="Huettel B."/>
            <person name="Barry K.W."/>
            <person name="Haridas S."/>
            <person name="Chen C."/>
            <person name="Bauer D."/>
            <person name="Andreopoulos W."/>
            <person name="Pangilinan J."/>
            <person name="LaButti K."/>
            <person name="Riley R."/>
            <person name="Lipzen A."/>
            <person name="Clum A."/>
            <person name="Drula E."/>
            <person name="Henrissat B."/>
            <person name="Kohler A."/>
            <person name="Grigoriev I.V."/>
            <person name="Martin F.M."/>
            <person name="Hacquard S."/>
        </authorList>
    </citation>
    <scope>NUCLEOTIDE SEQUENCE [LARGE SCALE GENOMIC DNA]</scope>
    <source>
        <strain evidence="2 3">MPI-SDFR-AT-0080</strain>
    </source>
</reference>
<feature type="region of interest" description="Disordered" evidence="1">
    <location>
        <begin position="1"/>
        <end position="40"/>
    </location>
</feature>
<name>A0ABQ8GTM8_9PEZI</name>
<evidence type="ECO:0000313" key="2">
    <source>
        <dbReference type="EMBL" id="KAH7064609.1"/>
    </source>
</evidence>
<comment type="caution">
    <text evidence="2">The sequence shown here is derived from an EMBL/GenBank/DDBJ whole genome shotgun (WGS) entry which is preliminary data.</text>
</comment>
<gene>
    <name evidence="2" type="ORF">B0J12DRAFT_748068</name>
</gene>
<protein>
    <submittedName>
        <fullName evidence="2">Uncharacterized protein</fullName>
    </submittedName>
</protein>
<evidence type="ECO:0000313" key="3">
    <source>
        <dbReference type="Proteomes" id="UP000774617"/>
    </source>
</evidence>
<proteinExistence type="predicted"/>
<feature type="compositionally biased region" description="Basic residues" evidence="1">
    <location>
        <begin position="1"/>
        <end position="19"/>
    </location>
</feature>
<dbReference type="Proteomes" id="UP000774617">
    <property type="component" value="Unassembled WGS sequence"/>
</dbReference>
<dbReference type="EMBL" id="JAGTJR010000001">
    <property type="protein sequence ID" value="KAH7064609.1"/>
    <property type="molecule type" value="Genomic_DNA"/>
</dbReference>
<evidence type="ECO:0000256" key="1">
    <source>
        <dbReference type="SAM" id="MobiDB-lite"/>
    </source>
</evidence>
<feature type="non-terminal residue" evidence="2">
    <location>
        <position position="1"/>
    </location>
</feature>
<keyword evidence="3" id="KW-1185">Reference proteome</keyword>
<organism evidence="2 3">
    <name type="scientific">Macrophomina phaseolina</name>
    <dbReference type="NCBI Taxonomy" id="35725"/>
    <lineage>
        <taxon>Eukaryota</taxon>
        <taxon>Fungi</taxon>
        <taxon>Dikarya</taxon>
        <taxon>Ascomycota</taxon>
        <taxon>Pezizomycotina</taxon>
        <taxon>Dothideomycetes</taxon>
        <taxon>Dothideomycetes incertae sedis</taxon>
        <taxon>Botryosphaeriales</taxon>
        <taxon>Botryosphaeriaceae</taxon>
        <taxon>Macrophomina</taxon>
    </lineage>
</organism>
<accession>A0ABQ8GTM8</accession>
<feature type="compositionally biased region" description="Low complexity" evidence="1">
    <location>
        <begin position="30"/>
        <end position="40"/>
    </location>
</feature>
<sequence length="233" mass="26161">GLASRHNGRLGRERRRRKPCQSWKGGAGAGARRSQGQWAGECERGRQPNRLLIRREGRMLLRWRCRDEAASKGRGALAPLFFFFYSFPPLAKGLWRVINYDLQPTTRRRGYCYACSIADHTVQGAISVPLLLAAGHPARGRLLFQAPVGSWTARPGWLLLRARFGAGRCIVRQDYHTACRRSAKPSTYILISGSACFDATLEEERPTDRFGRGHWRSAALACGMFCCLILLRG</sequence>